<evidence type="ECO:0000313" key="1">
    <source>
        <dbReference type="EMBL" id="ATI42066.1"/>
    </source>
</evidence>
<dbReference type="EMBL" id="CP021404">
    <property type="protein sequence ID" value="ATI42066.1"/>
    <property type="molecule type" value="Genomic_DNA"/>
</dbReference>
<dbReference type="Proteomes" id="UP000219050">
    <property type="component" value="Chromosome"/>
</dbReference>
<accession>A0A291LZ99</accession>
<organism evidence="1 2">
    <name type="scientific">Pacificitalea manganoxidans</name>
    <dbReference type="NCBI Taxonomy" id="1411902"/>
    <lineage>
        <taxon>Bacteria</taxon>
        <taxon>Pseudomonadati</taxon>
        <taxon>Pseudomonadota</taxon>
        <taxon>Alphaproteobacteria</taxon>
        <taxon>Rhodobacterales</taxon>
        <taxon>Paracoccaceae</taxon>
        <taxon>Pacificitalea</taxon>
    </lineage>
</organism>
<dbReference type="AlphaFoldDB" id="A0A291LZ99"/>
<dbReference type="KEGG" id="cmag:CBW24_08630"/>
<sequence length="182" mass="20915">MIKNYGLFWRRDSVHWNYGGGRADEPGHLKGVRNVERQALVVDFREQAGIYCLYDDNFRLLYVGQAGFGNATLFGRLKIHTQKNLAERWTKFSWFGLKGYEATESSVSHLRNAKFKKMEISEVLNSLEGILIVGAEPPLNRQGPKFGTAEKFSQYFDGDNVYPPITEMVQEIYDHTVPDEEE</sequence>
<gene>
    <name evidence="1" type="ORF">CBW24_08630</name>
</gene>
<reference evidence="1 2" key="1">
    <citation type="submission" date="2017-05" db="EMBL/GenBank/DDBJ databases">
        <title>Comparative genomic and metabolic analysis of manganese-oxidizing mechanisms in Celeribater manganoxidans DY25T: its adaption to the environment of polymetallic nodule.</title>
        <authorList>
            <person name="Wang X."/>
        </authorList>
    </citation>
    <scope>NUCLEOTIDE SEQUENCE [LARGE SCALE GENOMIC DNA]</scope>
    <source>
        <strain evidence="1 2">DY25</strain>
    </source>
</reference>
<dbReference type="CDD" id="cd00719">
    <property type="entry name" value="GIY-YIG_SF"/>
    <property type="match status" value="1"/>
</dbReference>
<name>A0A291LZ99_9RHOB</name>
<dbReference type="RefSeq" id="WP_097373345.1">
    <property type="nucleotide sequence ID" value="NZ_CP021404.1"/>
</dbReference>
<dbReference type="OrthoDB" id="1493526at2"/>
<evidence type="ECO:0008006" key="3">
    <source>
        <dbReference type="Google" id="ProtNLM"/>
    </source>
</evidence>
<protein>
    <recommendedName>
        <fullName evidence="3">GIY-YIG domain-containing protein</fullName>
    </recommendedName>
</protein>
<keyword evidence="2" id="KW-1185">Reference proteome</keyword>
<proteinExistence type="predicted"/>
<evidence type="ECO:0000313" key="2">
    <source>
        <dbReference type="Proteomes" id="UP000219050"/>
    </source>
</evidence>